<evidence type="ECO:0000259" key="3">
    <source>
        <dbReference type="Pfam" id="PF00561"/>
    </source>
</evidence>
<evidence type="ECO:0000256" key="1">
    <source>
        <dbReference type="ARBA" id="ARBA00022801"/>
    </source>
</evidence>
<dbReference type="InterPro" id="IPR029058">
    <property type="entry name" value="AB_hydrolase_fold"/>
</dbReference>
<dbReference type="PANTHER" id="PTHR43329">
    <property type="entry name" value="EPOXIDE HYDROLASE"/>
    <property type="match status" value="1"/>
</dbReference>
<dbReference type="EMBL" id="SEOQ01000311">
    <property type="protein sequence ID" value="TFY65752.1"/>
    <property type="molecule type" value="Genomic_DNA"/>
</dbReference>
<keyword evidence="5" id="KW-1185">Reference proteome</keyword>
<keyword evidence="1" id="KW-0378">Hydrolase</keyword>
<comment type="caution">
    <text evidence="4">The sequence shown here is derived from an EMBL/GenBank/DDBJ whole genome shotgun (WGS) entry which is preliminary data.</text>
</comment>
<evidence type="ECO:0000313" key="4">
    <source>
        <dbReference type="EMBL" id="TFY65752.1"/>
    </source>
</evidence>
<dbReference type="OrthoDB" id="6431331at2759"/>
<dbReference type="Pfam" id="PF00561">
    <property type="entry name" value="Abhydrolase_1"/>
    <property type="match status" value="1"/>
</dbReference>
<dbReference type="SUPFAM" id="SSF53474">
    <property type="entry name" value="alpha/beta-Hydrolases"/>
    <property type="match status" value="1"/>
</dbReference>
<dbReference type="AlphaFoldDB" id="A0A4Y9YU96"/>
<dbReference type="InterPro" id="IPR000073">
    <property type="entry name" value="AB_hydrolase_1"/>
</dbReference>
<dbReference type="InterPro" id="IPR000639">
    <property type="entry name" value="Epox_hydrolase-like"/>
</dbReference>
<comment type="similarity">
    <text evidence="2">Belongs to the AB hydrolase superfamily. Epoxide hydrolase family.</text>
</comment>
<dbReference type="Proteomes" id="UP000298327">
    <property type="component" value="Unassembled WGS sequence"/>
</dbReference>
<evidence type="ECO:0000313" key="5">
    <source>
        <dbReference type="Proteomes" id="UP000298327"/>
    </source>
</evidence>
<reference evidence="4 5" key="1">
    <citation type="submission" date="2019-02" db="EMBL/GenBank/DDBJ databases">
        <title>Genome sequencing of the rare red list fungi Dentipellis fragilis.</title>
        <authorList>
            <person name="Buettner E."/>
            <person name="Kellner H."/>
        </authorList>
    </citation>
    <scope>NUCLEOTIDE SEQUENCE [LARGE SCALE GENOMIC DNA]</scope>
    <source>
        <strain evidence="4 5">DSM 105465</strain>
    </source>
</reference>
<dbReference type="STRING" id="205917.A0A4Y9YU96"/>
<dbReference type="Gene3D" id="3.40.50.1820">
    <property type="entry name" value="alpha/beta hydrolase"/>
    <property type="match status" value="1"/>
</dbReference>
<name>A0A4Y9YU96_9AGAM</name>
<accession>A0A4Y9YU96</accession>
<feature type="domain" description="AB hydrolase-1" evidence="3">
    <location>
        <begin position="37"/>
        <end position="158"/>
    </location>
</feature>
<organism evidence="4 5">
    <name type="scientific">Dentipellis fragilis</name>
    <dbReference type="NCBI Taxonomy" id="205917"/>
    <lineage>
        <taxon>Eukaryota</taxon>
        <taxon>Fungi</taxon>
        <taxon>Dikarya</taxon>
        <taxon>Basidiomycota</taxon>
        <taxon>Agaricomycotina</taxon>
        <taxon>Agaricomycetes</taxon>
        <taxon>Russulales</taxon>
        <taxon>Hericiaceae</taxon>
        <taxon>Dentipellis</taxon>
    </lineage>
</organism>
<gene>
    <name evidence="4" type="ORF">EVG20_g5326</name>
</gene>
<dbReference type="PRINTS" id="PR00412">
    <property type="entry name" value="EPOXHYDRLASE"/>
</dbReference>
<dbReference type="GO" id="GO:0016787">
    <property type="term" value="F:hydrolase activity"/>
    <property type="evidence" value="ECO:0007669"/>
    <property type="project" value="UniProtKB-KW"/>
</dbReference>
<proteinExistence type="inferred from homology"/>
<protein>
    <recommendedName>
        <fullName evidence="3">AB hydrolase-1 domain-containing protein</fullName>
    </recommendedName>
</protein>
<sequence>MSSPEDWQLHPGISSRSLPVRDLQMHILEAGNPKNVLILLLHGFPELAYSWRKIMYPLAAAGYHVVAPDQRGFGRTTSIKRDGAYPVDYPITYGENLTPYRLLNLAQDITILISALEHTTAHAVVGHDFGSLVAGCCTLIRPDVFKRVVMMSAPFSGFPAPLFSEDAPGPSNKGPHAFPPSVDQELARLDSPRKHYTSYFSSPQANEDMCRAPGGLHAFLRAYYHVKSADWSPNNPHPLSSASGESLALMPGYYIMPIDQTMPETVLPYAPTREEIEDNTWLPDAELSVYVSEYRRTGFQGGLNWYRCLIDKSGQLAKELMEFGPLGGRIEVPAMFIGGAKDWGVWQSFSAVDKMKELFVQMGDANFILVPDAGHWVQQERPEQVLQRLQTFIAETES</sequence>
<evidence type="ECO:0000256" key="2">
    <source>
        <dbReference type="ARBA" id="ARBA00038334"/>
    </source>
</evidence>